<dbReference type="SUPFAM" id="SSF57701">
    <property type="entry name" value="Zn2/Cys6 DNA-binding domain"/>
    <property type="match status" value="1"/>
</dbReference>
<keyword evidence="5" id="KW-0539">Nucleus</keyword>
<evidence type="ECO:0000256" key="5">
    <source>
        <dbReference type="ARBA" id="ARBA00023242"/>
    </source>
</evidence>
<dbReference type="PROSITE" id="PS00463">
    <property type="entry name" value="ZN2_CY6_FUNGAL_1"/>
    <property type="match status" value="1"/>
</dbReference>
<gene>
    <name evidence="8" type="ORF">VTL71DRAFT_2719</name>
</gene>
<accession>A0ABR4CAV1</accession>
<evidence type="ECO:0000313" key="9">
    <source>
        <dbReference type="Proteomes" id="UP001595075"/>
    </source>
</evidence>
<keyword evidence="3" id="KW-0805">Transcription regulation</keyword>
<evidence type="ECO:0000259" key="7">
    <source>
        <dbReference type="PROSITE" id="PS50048"/>
    </source>
</evidence>
<dbReference type="Pfam" id="PF00172">
    <property type="entry name" value="Zn_clus"/>
    <property type="match status" value="1"/>
</dbReference>
<dbReference type="Proteomes" id="UP001595075">
    <property type="component" value="Unassembled WGS sequence"/>
</dbReference>
<keyword evidence="4" id="KW-0804">Transcription</keyword>
<keyword evidence="9" id="KW-1185">Reference proteome</keyword>
<dbReference type="InterPro" id="IPR001138">
    <property type="entry name" value="Zn2Cys6_DnaBD"/>
</dbReference>
<organism evidence="8 9">
    <name type="scientific">Oculimacula yallundae</name>
    <dbReference type="NCBI Taxonomy" id="86028"/>
    <lineage>
        <taxon>Eukaryota</taxon>
        <taxon>Fungi</taxon>
        <taxon>Dikarya</taxon>
        <taxon>Ascomycota</taxon>
        <taxon>Pezizomycotina</taxon>
        <taxon>Leotiomycetes</taxon>
        <taxon>Helotiales</taxon>
        <taxon>Ploettnerulaceae</taxon>
        <taxon>Oculimacula</taxon>
    </lineage>
</organism>
<dbReference type="CDD" id="cd12148">
    <property type="entry name" value="fungal_TF_MHR"/>
    <property type="match status" value="1"/>
</dbReference>
<keyword evidence="2" id="KW-0479">Metal-binding</keyword>
<comment type="subcellular location">
    <subcellularLocation>
        <location evidence="1">Nucleus</location>
    </subcellularLocation>
</comment>
<dbReference type="Gene3D" id="4.10.240.10">
    <property type="entry name" value="Zn(2)-C6 fungal-type DNA-binding domain"/>
    <property type="match status" value="1"/>
</dbReference>
<dbReference type="InterPro" id="IPR007219">
    <property type="entry name" value="XnlR_reg_dom"/>
</dbReference>
<sequence>MSTLSFNVCQRCKRRKKKCDRALPSCVRCTRLRVPCNYNLPQSHGIPTPPESAINGTDEVRSEAVSSLTAQDRNSFPEILDPFNFTLQAVLQVPTSPNLDEQLTKQCWSIISRNGAEDGILSSCSTYFSFIHPWLPILSKDILFDQILSQRSMPKGDVTILMLMVHLLSQLHQPIEIEVGRSEQLYSTAKGLYGYWMSTGKPSIVLVQAGILLAVYEHTQALHDETYLTLGACARMGYILGLDRTLSHDFQPSPEEEHTAIRQRQVWWGIIILERISMLEYIDKNLPFAIPKLEYSGTLPSEDGSRRPISHGLKQYGDTSSPDVTELSVPTRIAQGAYLLGHVIDRVRASNPDSSSCGAAQIDVTLRSYAMDLLQPSDHGHLCWPFAICLSAILMLNAFEISVEPKPMEAHEKEMFQSRAVMGLKSALRMILQSTTSSSDAPDSEILKLPIWVIHRAQYAAVLSLDFGIVDDDIEWWMTYIQTVKSMLKVIAVRSKLAANYLAAISAAETRRNNLLACQSQAHR</sequence>
<evidence type="ECO:0000313" key="8">
    <source>
        <dbReference type="EMBL" id="KAL2066647.1"/>
    </source>
</evidence>
<dbReference type="InterPro" id="IPR050815">
    <property type="entry name" value="TF_fung"/>
</dbReference>
<evidence type="ECO:0000256" key="2">
    <source>
        <dbReference type="ARBA" id="ARBA00022723"/>
    </source>
</evidence>
<evidence type="ECO:0000256" key="4">
    <source>
        <dbReference type="ARBA" id="ARBA00023163"/>
    </source>
</evidence>
<comment type="caution">
    <text evidence="8">The sequence shown here is derived from an EMBL/GenBank/DDBJ whole genome shotgun (WGS) entry which is preliminary data.</text>
</comment>
<evidence type="ECO:0000256" key="3">
    <source>
        <dbReference type="ARBA" id="ARBA00023015"/>
    </source>
</evidence>
<feature type="region of interest" description="Disordered" evidence="6">
    <location>
        <begin position="300"/>
        <end position="325"/>
    </location>
</feature>
<dbReference type="SMART" id="SM00066">
    <property type="entry name" value="GAL4"/>
    <property type="match status" value="1"/>
</dbReference>
<dbReference type="PROSITE" id="PS50048">
    <property type="entry name" value="ZN2_CY6_FUNGAL_2"/>
    <property type="match status" value="1"/>
</dbReference>
<name>A0ABR4CAV1_9HELO</name>
<feature type="domain" description="Zn(2)-C6 fungal-type" evidence="7">
    <location>
        <begin position="8"/>
        <end position="38"/>
    </location>
</feature>
<dbReference type="InterPro" id="IPR036864">
    <property type="entry name" value="Zn2-C6_fun-type_DNA-bd_sf"/>
</dbReference>
<proteinExistence type="predicted"/>
<dbReference type="Pfam" id="PF04082">
    <property type="entry name" value="Fungal_trans"/>
    <property type="match status" value="1"/>
</dbReference>
<evidence type="ECO:0000256" key="1">
    <source>
        <dbReference type="ARBA" id="ARBA00004123"/>
    </source>
</evidence>
<protein>
    <recommendedName>
        <fullName evidence="7">Zn(2)-C6 fungal-type domain-containing protein</fullName>
    </recommendedName>
</protein>
<reference evidence="8 9" key="1">
    <citation type="journal article" date="2024" name="Commun. Biol.">
        <title>Comparative genomic analysis of thermophilic fungi reveals convergent evolutionary adaptations and gene losses.</title>
        <authorList>
            <person name="Steindorff A.S."/>
            <person name="Aguilar-Pontes M.V."/>
            <person name="Robinson A.J."/>
            <person name="Andreopoulos B."/>
            <person name="LaButti K."/>
            <person name="Kuo A."/>
            <person name="Mondo S."/>
            <person name="Riley R."/>
            <person name="Otillar R."/>
            <person name="Haridas S."/>
            <person name="Lipzen A."/>
            <person name="Grimwood J."/>
            <person name="Schmutz J."/>
            <person name="Clum A."/>
            <person name="Reid I.D."/>
            <person name="Moisan M.C."/>
            <person name="Butler G."/>
            <person name="Nguyen T.T.M."/>
            <person name="Dewar K."/>
            <person name="Conant G."/>
            <person name="Drula E."/>
            <person name="Henrissat B."/>
            <person name="Hansel C."/>
            <person name="Singer S."/>
            <person name="Hutchinson M.I."/>
            <person name="de Vries R.P."/>
            <person name="Natvig D.O."/>
            <person name="Powell A.J."/>
            <person name="Tsang A."/>
            <person name="Grigoriev I.V."/>
        </authorList>
    </citation>
    <scope>NUCLEOTIDE SEQUENCE [LARGE SCALE GENOMIC DNA]</scope>
    <source>
        <strain evidence="8 9">CBS 494.80</strain>
    </source>
</reference>
<dbReference type="CDD" id="cd00067">
    <property type="entry name" value="GAL4"/>
    <property type="match status" value="1"/>
</dbReference>
<dbReference type="PANTHER" id="PTHR47338">
    <property type="entry name" value="ZN(II)2CYS6 TRANSCRIPTION FACTOR (EUROFUNG)-RELATED"/>
    <property type="match status" value="1"/>
</dbReference>
<evidence type="ECO:0000256" key="6">
    <source>
        <dbReference type="SAM" id="MobiDB-lite"/>
    </source>
</evidence>
<dbReference type="EMBL" id="JAZHXI010000011">
    <property type="protein sequence ID" value="KAL2066647.1"/>
    <property type="molecule type" value="Genomic_DNA"/>
</dbReference>
<dbReference type="PANTHER" id="PTHR47338:SF20">
    <property type="entry name" value="ZN(II)2CYS6 TRANSCRIPTION FACTOR (EUROFUNG)"/>
    <property type="match status" value="1"/>
</dbReference>